<dbReference type="CDD" id="cd07100">
    <property type="entry name" value="ALDH_SSADH1_GabD1"/>
    <property type="match status" value="1"/>
</dbReference>
<dbReference type="PANTHER" id="PTHR43217:SF2">
    <property type="entry name" value="SUCCINATE-SEMIALDEHYDE DEHYDROGENASE [NADP(+)]"/>
    <property type="match status" value="1"/>
</dbReference>
<dbReference type="PANTHER" id="PTHR43217">
    <property type="entry name" value="SUCCINATE SEMIALDEHYDE DEHYDROGENASE [NAD(P)+] SAD"/>
    <property type="match status" value="1"/>
</dbReference>
<protein>
    <submittedName>
        <fullName evidence="5">NAD-dependent succinate-semialdehyde dehydrogenase</fullName>
    </submittedName>
</protein>
<evidence type="ECO:0000256" key="3">
    <source>
        <dbReference type="ARBA" id="ARBA00023002"/>
    </source>
</evidence>
<dbReference type="Pfam" id="PF00171">
    <property type="entry name" value="Aldedh"/>
    <property type="match status" value="1"/>
</dbReference>
<feature type="domain" description="Aldehyde dehydrogenase" evidence="4">
    <location>
        <begin position="6"/>
        <end position="455"/>
    </location>
</feature>
<keyword evidence="2" id="KW-0521">NADP</keyword>
<dbReference type="InterPro" id="IPR016161">
    <property type="entry name" value="Ald_DH/histidinol_DH"/>
</dbReference>
<organism evidence="5 6">
    <name type="scientific">Cryobacterium glaciale</name>
    <dbReference type="NCBI Taxonomy" id="1259145"/>
    <lineage>
        <taxon>Bacteria</taxon>
        <taxon>Bacillati</taxon>
        <taxon>Actinomycetota</taxon>
        <taxon>Actinomycetes</taxon>
        <taxon>Micrococcales</taxon>
        <taxon>Microbacteriaceae</taxon>
        <taxon>Cryobacterium</taxon>
    </lineage>
</organism>
<evidence type="ECO:0000313" key="5">
    <source>
        <dbReference type="EMBL" id="TFB71834.1"/>
    </source>
</evidence>
<sequence>MENNVSYKTTNPVTGLVEREFASLTPQEIDAAIGRADTEFTSWRAIAVSERAAILLRVAQIYRARTEELARIIATEMGKPVRQGMGEVGLVADIYEYYATLGPALIGDEDLKPARGGSAVVRSTPLGVLLGVMPWNYPYYQVARFAAPNLLLGNTILLKHASNCPQAALVQEEIFREAGLPEDAYINLFAQSNDVESIIADPRVRGVSLTGSERAGMAVAEAAGRSLKKFVLELGGSDPFIVLEVDDLEATIDAAVSGRMSNAGQACTAAKRFIVIDKHYDDFVAGFTSRVSKMVPGDPQQMATRFGPLSSLAGVTELVAQVRDATDQGAVLHTGGHRVGDRGSFMAASVLTGVTPQMRAFGEELFGPVGVIYKVADAAEAIALANTSSFGLGSAVFASDVDAAHAVADALDVGMVFINENTDSHVDLPFGGTKRSGVGRELGRFALDEFVNKKLIRTP</sequence>
<comment type="caution">
    <text evidence="5">The sequence shown here is derived from an EMBL/GenBank/DDBJ whole genome shotgun (WGS) entry which is preliminary data.</text>
</comment>
<name>A0A4R8UTP7_9MICO</name>
<dbReference type="Gene3D" id="3.40.605.10">
    <property type="entry name" value="Aldehyde Dehydrogenase, Chain A, domain 1"/>
    <property type="match status" value="1"/>
</dbReference>
<dbReference type="GO" id="GO:0004777">
    <property type="term" value="F:succinate-semialdehyde dehydrogenase (NAD+) activity"/>
    <property type="evidence" value="ECO:0007669"/>
    <property type="project" value="TreeGrafter"/>
</dbReference>
<dbReference type="AlphaFoldDB" id="A0A4R8UTP7"/>
<accession>A0A4R8UTP7</accession>
<proteinExistence type="inferred from homology"/>
<dbReference type="InterPro" id="IPR044148">
    <property type="entry name" value="ALDH_GabD1-like"/>
</dbReference>
<dbReference type="OrthoDB" id="6882680at2"/>
<dbReference type="FunFam" id="3.40.605.10:FF:000012">
    <property type="entry name" value="NAD-dependent succinate-semialdehyde dehydrogenase"/>
    <property type="match status" value="1"/>
</dbReference>
<evidence type="ECO:0000256" key="2">
    <source>
        <dbReference type="ARBA" id="ARBA00022857"/>
    </source>
</evidence>
<keyword evidence="3" id="KW-0560">Oxidoreductase</keyword>
<dbReference type="Proteomes" id="UP000298173">
    <property type="component" value="Unassembled WGS sequence"/>
</dbReference>
<dbReference type="Gene3D" id="3.40.309.10">
    <property type="entry name" value="Aldehyde Dehydrogenase, Chain A, domain 2"/>
    <property type="match status" value="1"/>
</dbReference>
<dbReference type="InterPro" id="IPR016163">
    <property type="entry name" value="Ald_DH_C"/>
</dbReference>
<reference evidence="5 6" key="1">
    <citation type="submission" date="2019-03" db="EMBL/GenBank/DDBJ databases">
        <title>Genomics of glacier-inhabiting Cryobacterium strains.</title>
        <authorList>
            <person name="Liu Q."/>
            <person name="Xin Y.-H."/>
        </authorList>
    </citation>
    <scope>NUCLEOTIDE SEQUENCE [LARGE SCALE GENOMIC DNA]</scope>
    <source>
        <strain evidence="5 6">HLT2-23</strain>
    </source>
</reference>
<dbReference type="InterPro" id="IPR016162">
    <property type="entry name" value="Ald_DH_N"/>
</dbReference>
<dbReference type="InterPro" id="IPR015590">
    <property type="entry name" value="Aldehyde_DH_dom"/>
</dbReference>
<dbReference type="EMBL" id="SOEY01000023">
    <property type="protein sequence ID" value="TFB71834.1"/>
    <property type="molecule type" value="Genomic_DNA"/>
</dbReference>
<comment type="similarity">
    <text evidence="1">Belongs to the aldehyde dehydrogenase family.</text>
</comment>
<evidence type="ECO:0000256" key="1">
    <source>
        <dbReference type="ARBA" id="ARBA00009986"/>
    </source>
</evidence>
<evidence type="ECO:0000313" key="6">
    <source>
        <dbReference type="Proteomes" id="UP000298173"/>
    </source>
</evidence>
<gene>
    <name evidence="5" type="ORF">E3O06_11260</name>
</gene>
<dbReference type="SUPFAM" id="SSF53720">
    <property type="entry name" value="ALDH-like"/>
    <property type="match status" value="1"/>
</dbReference>
<evidence type="ECO:0000259" key="4">
    <source>
        <dbReference type="Pfam" id="PF00171"/>
    </source>
</evidence>
<dbReference type="GO" id="GO:0004030">
    <property type="term" value="F:aldehyde dehydrogenase [NAD(P)+] activity"/>
    <property type="evidence" value="ECO:0007669"/>
    <property type="project" value="InterPro"/>
</dbReference>
<keyword evidence="6" id="KW-1185">Reference proteome</keyword>
<dbReference type="InterPro" id="IPR047110">
    <property type="entry name" value="GABD/Sad-like"/>
</dbReference>